<reference evidence="1 2" key="1">
    <citation type="submission" date="2017-03" db="EMBL/GenBank/DDBJ databases">
        <title>Genome analysis of strain PAMC 26577.</title>
        <authorList>
            <person name="Oh H.-M."/>
            <person name="Yang J.-A."/>
        </authorList>
    </citation>
    <scope>NUCLEOTIDE SEQUENCE [LARGE SCALE GENOMIC DNA]</scope>
    <source>
        <strain evidence="1 2">PAMC 26577</strain>
    </source>
</reference>
<organism evidence="1 2">
    <name type="scientific">Caballeronia sordidicola</name>
    <name type="common">Burkholderia sordidicola</name>
    <dbReference type="NCBI Taxonomy" id="196367"/>
    <lineage>
        <taxon>Bacteria</taxon>
        <taxon>Pseudomonadati</taxon>
        <taxon>Pseudomonadota</taxon>
        <taxon>Betaproteobacteria</taxon>
        <taxon>Burkholderiales</taxon>
        <taxon>Burkholderiaceae</taxon>
        <taxon>Caballeronia</taxon>
    </lineage>
</organism>
<dbReference type="EMBL" id="NBTZ01000023">
    <property type="protein sequence ID" value="OTP78502.1"/>
    <property type="molecule type" value="Genomic_DNA"/>
</dbReference>
<sequence>MFLALGSEHLSLAQAGLFFHSNLFGRNSDAALVTAIGTLL</sequence>
<protein>
    <submittedName>
        <fullName evidence="1">Uncharacterized protein</fullName>
    </submittedName>
</protein>
<comment type="caution">
    <text evidence="1">The sequence shown here is derived from an EMBL/GenBank/DDBJ whole genome shotgun (WGS) entry which is preliminary data.</text>
</comment>
<evidence type="ECO:0000313" key="1">
    <source>
        <dbReference type="EMBL" id="OTP78502.1"/>
    </source>
</evidence>
<dbReference type="Proteomes" id="UP000195221">
    <property type="component" value="Unassembled WGS sequence"/>
</dbReference>
<evidence type="ECO:0000313" key="2">
    <source>
        <dbReference type="Proteomes" id="UP000195221"/>
    </source>
</evidence>
<dbReference type="AlphaFoldDB" id="A0A242N4I8"/>
<gene>
    <name evidence="1" type="ORF">PAMC26577_04885</name>
</gene>
<proteinExistence type="predicted"/>
<accession>A0A242N4I8</accession>
<name>A0A242N4I8_CABSO</name>